<dbReference type="Proteomes" id="UP001159179">
    <property type="component" value="Unassembled WGS sequence"/>
</dbReference>
<dbReference type="AlphaFoldDB" id="A0AAW6SWV0"/>
<comment type="caution">
    <text evidence="1">The sequence shown here is derived from an EMBL/GenBank/DDBJ whole genome shotgun (WGS) entry which is preliminary data.</text>
</comment>
<sequence>MSDKKNLNYKILFDSFLDQHEYFFKTTMSAIIQAEVDKNHENIVVFLEELLKTIDKHPRKENLIGLRIITEEYMTLFNTDNLKYIC</sequence>
<evidence type="ECO:0000313" key="1">
    <source>
        <dbReference type="EMBL" id="MDH5163301.1"/>
    </source>
</evidence>
<organism evidence="1 2">
    <name type="scientific">Heyndrickxia oleronia</name>
    <dbReference type="NCBI Taxonomy" id="38875"/>
    <lineage>
        <taxon>Bacteria</taxon>
        <taxon>Bacillati</taxon>
        <taxon>Bacillota</taxon>
        <taxon>Bacilli</taxon>
        <taxon>Bacillales</taxon>
        <taxon>Bacillaceae</taxon>
        <taxon>Heyndrickxia</taxon>
    </lineage>
</organism>
<dbReference type="EMBL" id="JAROYP010000014">
    <property type="protein sequence ID" value="MDH5163301.1"/>
    <property type="molecule type" value="Genomic_DNA"/>
</dbReference>
<reference evidence="1" key="1">
    <citation type="submission" date="2023-03" db="EMBL/GenBank/DDBJ databases">
        <title>Bacterial isolates from washroom surfaces on a university campus.</title>
        <authorList>
            <person name="Holman D.B."/>
            <person name="Gzyl K.E."/>
            <person name="Taheri A.E."/>
        </authorList>
    </citation>
    <scope>NUCLEOTIDE SEQUENCE</scope>
    <source>
        <strain evidence="1">RD03</strain>
    </source>
</reference>
<evidence type="ECO:0000313" key="2">
    <source>
        <dbReference type="Proteomes" id="UP001159179"/>
    </source>
</evidence>
<gene>
    <name evidence="1" type="ORF">P5X88_20410</name>
</gene>
<accession>A0AAW6SWV0</accession>
<protein>
    <submittedName>
        <fullName evidence="1">Uncharacterized protein</fullName>
    </submittedName>
</protein>
<name>A0AAW6SWV0_9BACI</name>
<proteinExistence type="predicted"/>